<evidence type="ECO:0000256" key="2">
    <source>
        <dbReference type="ARBA" id="ARBA00022857"/>
    </source>
</evidence>
<proteinExistence type="inferred from homology"/>
<dbReference type="RefSeq" id="WP_125748178.1">
    <property type="nucleotide sequence ID" value="NZ_JBHTON010000005.1"/>
</dbReference>
<protein>
    <submittedName>
        <fullName evidence="4">SDR family NAD(P)-dependent oxidoreductase</fullName>
    </submittedName>
</protein>
<dbReference type="SUPFAM" id="SSF51735">
    <property type="entry name" value="NAD(P)-binding Rossmann-fold domains"/>
    <property type="match status" value="1"/>
</dbReference>
<evidence type="ECO:0000313" key="4">
    <source>
        <dbReference type="EMBL" id="MFD1484199.1"/>
    </source>
</evidence>
<dbReference type="EMBL" id="JBHTON010000005">
    <property type="protein sequence ID" value="MFD1484199.1"/>
    <property type="molecule type" value="Genomic_DNA"/>
</dbReference>
<name>A0ABW4E3U1_9LACO</name>
<dbReference type="InterPro" id="IPR002347">
    <property type="entry name" value="SDR_fam"/>
</dbReference>
<dbReference type="PRINTS" id="PR00081">
    <property type="entry name" value="GDHRDH"/>
</dbReference>
<keyword evidence="3" id="KW-0560">Oxidoreductase</keyword>
<comment type="similarity">
    <text evidence="1">Belongs to the short-chain dehydrogenases/reductases (SDR) family.</text>
</comment>
<dbReference type="Gene3D" id="3.40.50.720">
    <property type="entry name" value="NAD(P)-binding Rossmann-like Domain"/>
    <property type="match status" value="1"/>
</dbReference>
<gene>
    <name evidence="4" type="ORF">ACFQ5J_03015</name>
</gene>
<evidence type="ECO:0000313" key="5">
    <source>
        <dbReference type="Proteomes" id="UP001597252"/>
    </source>
</evidence>
<evidence type="ECO:0000256" key="3">
    <source>
        <dbReference type="ARBA" id="ARBA00023002"/>
    </source>
</evidence>
<dbReference type="Pfam" id="PF00106">
    <property type="entry name" value="adh_short"/>
    <property type="match status" value="1"/>
</dbReference>
<comment type="caution">
    <text evidence="4">The sequence shown here is derived from an EMBL/GenBank/DDBJ whole genome shotgun (WGS) entry which is preliminary data.</text>
</comment>
<reference evidence="5" key="1">
    <citation type="journal article" date="2019" name="Int. J. Syst. Evol. Microbiol.">
        <title>The Global Catalogue of Microorganisms (GCM) 10K type strain sequencing project: providing services to taxonomists for standard genome sequencing and annotation.</title>
        <authorList>
            <consortium name="The Broad Institute Genomics Platform"/>
            <consortium name="The Broad Institute Genome Sequencing Center for Infectious Disease"/>
            <person name="Wu L."/>
            <person name="Ma J."/>
        </authorList>
    </citation>
    <scope>NUCLEOTIDE SEQUENCE [LARGE SCALE GENOMIC DNA]</scope>
    <source>
        <strain evidence="5">CCM 8903</strain>
    </source>
</reference>
<organism evidence="4 5">
    <name type="scientific">Lacticaseibacillus baoqingensis</name>
    <dbReference type="NCBI Taxonomy" id="2486013"/>
    <lineage>
        <taxon>Bacteria</taxon>
        <taxon>Bacillati</taxon>
        <taxon>Bacillota</taxon>
        <taxon>Bacilli</taxon>
        <taxon>Lactobacillales</taxon>
        <taxon>Lactobacillaceae</taxon>
        <taxon>Lacticaseibacillus</taxon>
    </lineage>
</organism>
<dbReference type="InterPro" id="IPR036291">
    <property type="entry name" value="NAD(P)-bd_dom_sf"/>
</dbReference>
<accession>A0ABW4E3U1</accession>
<keyword evidence="2" id="KW-0521">NADP</keyword>
<dbReference type="PANTHER" id="PTHR43963:SF6">
    <property type="entry name" value="CHAIN DEHYDROGENASE FAMILY PROTEIN, PUTATIVE (AFU_ORTHOLOGUE AFUA_3G15350)-RELATED"/>
    <property type="match status" value="1"/>
</dbReference>
<dbReference type="Proteomes" id="UP001597252">
    <property type="component" value="Unassembled WGS sequence"/>
</dbReference>
<keyword evidence="5" id="KW-1185">Reference proteome</keyword>
<sequence length="241" mass="25824">MANTVLITGANRGIGFAVAQQLGEKGWTILLGARDQGRGQAAVAQLQAAGIIAEWIKIDLNDPETIHTAAMTVAQAHPELKVLVNNAGIAADMQAAPLATAINDLQAALQVNVVGTFAMIKAFTPILQRNSGRIVNLTIPVNATRFFHPFSYVISKTALNKMIKLFAQSFKAQRLPVEICGMMPGGVSTDLNGHRQSPFIRPVAEGASAVIKVVVDPRHHQGQIVTNYGLLPGLKRLLFQH</sequence>
<dbReference type="PANTHER" id="PTHR43963">
    <property type="entry name" value="CARBONYL REDUCTASE 1-RELATED"/>
    <property type="match status" value="1"/>
</dbReference>
<evidence type="ECO:0000256" key="1">
    <source>
        <dbReference type="ARBA" id="ARBA00006484"/>
    </source>
</evidence>